<dbReference type="FunFam" id="3.40.50.720:FF:000203">
    <property type="entry name" value="D-3-phosphoglycerate dehydrogenase (SerA)"/>
    <property type="match status" value="1"/>
</dbReference>
<dbReference type="SUPFAM" id="SSF52283">
    <property type="entry name" value="Formate/glycerate dehydrogenase catalytic domain-like"/>
    <property type="match status" value="1"/>
</dbReference>
<organism evidence="5">
    <name type="scientific">uncultured Alphaproteobacteria bacterium</name>
    <dbReference type="NCBI Taxonomy" id="91750"/>
    <lineage>
        <taxon>Bacteria</taxon>
        <taxon>Pseudomonadati</taxon>
        <taxon>Pseudomonadota</taxon>
        <taxon>Alphaproteobacteria</taxon>
        <taxon>environmental samples</taxon>
    </lineage>
</organism>
<evidence type="ECO:0000313" key="5">
    <source>
        <dbReference type="EMBL" id="SBV98927.1"/>
    </source>
</evidence>
<dbReference type="GO" id="GO:0016616">
    <property type="term" value="F:oxidoreductase activity, acting on the CH-OH group of donors, NAD or NADP as acceptor"/>
    <property type="evidence" value="ECO:0007669"/>
    <property type="project" value="InterPro"/>
</dbReference>
<dbReference type="InterPro" id="IPR036291">
    <property type="entry name" value="NAD(P)-bd_dom_sf"/>
</dbReference>
<sequence length="341" mass="36635">MKVLAVADPFIPPEPMRKGLSGLAAQGVSVEVREWPLPDVETLQKLNLAIEQGGPEAVPPQDELLAGAEDADILVVQFFPVSRAVLDRLPNLKLLCVLRGGVENLDVAAARARGIVILNTPGRNARAVAEYTVGLMLAETRNIARCHAALKQGVWLKDFPNGDHIPELSGRTVGFVGFGNVGRLVAKLLQGFDCDYLVYDPFVTALPERARRASLDEVMAGSDVVSIHARLVPETHHLVGAAQIALMKPTAIIVNTARSGLLDQDALVRALAERRIAGAALDVFDREPIPADDPIMALDNLTMVPHVAGSTRDAFWGSPRLCAGHIAAWLAHETEGLPRVE</sequence>
<dbReference type="PANTHER" id="PTHR43761:SF1">
    <property type="entry name" value="D-ISOMER SPECIFIC 2-HYDROXYACID DEHYDROGENASE CATALYTIC DOMAIN-CONTAINING PROTEIN-RELATED"/>
    <property type="match status" value="1"/>
</dbReference>
<keyword evidence="2" id="KW-0560">Oxidoreductase</keyword>
<dbReference type="EMBL" id="FLUO01000001">
    <property type="protein sequence ID" value="SBV98927.1"/>
    <property type="molecule type" value="Genomic_DNA"/>
</dbReference>
<proteinExistence type="inferred from homology"/>
<dbReference type="Pfam" id="PF02826">
    <property type="entry name" value="2-Hacid_dh_C"/>
    <property type="match status" value="1"/>
</dbReference>
<protein>
    <submittedName>
        <fullName evidence="5">Phosphoglycerate dehydrogenase-like oxidoreductase</fullName>
    </submittedName>
</protein>
<gene>
    <name evidence="5" type="ORF">KL86APRO_11075</name>
</gene>
<dbReference type="CDD" id="cd12171">
    <property type="entry name" value="2-Hacid_dh_10"/>
    <property type="match status" value="1"/>
</dbReference>
<reference evidence="5" key="1">
    <citation type="submission" date="2016-04" db="EMBL/GenBank/DDBJ databases">
        <authorList>
            <person name="Evans L.H."/>
            <person name="Alamgir A."/>
            <person name="Owens N."/>
            <person name="Weber N.D."/>
            <person name="Virtaneva K."/>
            <person name="Barbian K."/>
            <person name="Babar A."/>
            <person name="Rosenke K."/>
        </authorList>
    </citation>
    <scope>NUCLEOTIDE SEQUENCE</scope>
    <source>
        <strain evidence="5">86</strain>
    </source>
</reference>
<evidence type="ECO:0000256" key="1">
    <source>
        <dbReference type="ARBA" id="ARBA00005854"/>
    </source>
</evidence>
<evidence type="ECO:0000256" key="2">
    <source>
        <dbReference type="ARBA" id="ARBA00023002"/>
    </source>
</evidence>
<keyword evidence="3" id="KW-0520">NAD</keyword>
<feature type="domain" description="D-isomer specific 2-hydroxyacid dehydrogenase NAD-binding" evidence="4">
    <location>
        <begin position="133"/>
        <end position="308"/>
    </location>
</feature>
<dbReference type="GO" id="GO:0051287">
    <property type="term" value="F:NAD binding"/>
    <property type="evidence" value="ECO:0007669"/>
    <property type="project" value="InterPro"/>
</dbReference>
<evidence type="ECO:0000259" key="4">
    <source>
        <dbReference type="Pfam" id="PF02826"/>
    </source>
</evidence>
<dbReference type="InterPro" id="IPR050418">
    <property type="entry name" value="D-iso_2-hydroxyacid_DH_PdxB"/>
</dbReference>
<comment type="similarity">
    <text evidence="1">Belongs to the D-isomer specific 2-hydroxyacid dehydrogenase family.</text>
</comment>
<dbReference type="PANTHER" id="PTHR43761">
    <property type="entry name" value="D-ISOMER SPECIFIC 2-HYDROXYACID DEHYDROGENASE FAMILY PROTEIN (AFU_ORTHOLOGUE AFUA_1G13630)"/>
    <property type="match status" value="1"/>
</dbReference>
<accession>A0A212JHM9</accession>
<dbReference type="Gene3D" id="3.40.50.720">
    <property type="entry name" value="NAD(P)-binding Rossmann-like Domain"/>
    <property type="match status" value="2"/>
</dbReference>
<dbReference type="SUPFAM" id="SSF51735">
    <property type="entry name" value="NAD(P)-binding Rossmann-fold domains"/>
    <property type="match status" value="1"/>
</dbReference>
<dbReference type="AlphaFoldDB" id="A0A212JHM9"/>
<evidence type="ECO:0000256" key="3">
    <source>
        <dbReference type="ARBA" id="ARBA00023027"/>
    </source>
</evidence>
<name>A0A212JHM9_9PROT</name>
<dbReference type="InterPro" id="IPR006140">
    <property type="entry name" value="D-isomer_DH_NAD-bd"/>
</dbReference>